<name>A0A9Q1QXT2_9SOLA</name>
<comment type="caution">
    <text evidence="1">The sequence shown here is derived from an EMBL/GenBank/DDBJ whole genome shotgun (WGS) entry which is preliminary data.</text>
</comment>
<dbReference type="AlphaFoldDB" id="A0A9Q1QXT2"/>
<reference evidence="2" key="1">
    <citation type="journal article" date="2023" name="Proc. Natl. Acad. Sci. U.S.A.">
        <title>Genomic and structural basis for evolution of tropane alkaloid biosynthesis.</title>
        <authorList>
            <person name="Wanga Y.-J."/>
            <person name="Taina T."/>
            <person name="Yua J.-Y."/>
            <person name="Lia J."/>
            <person name="Xua B."/>
            <person name="Chenc J."/>
            <person name="D'Auriad J.C."/>
            <person name="Huanga J.-P."/>
            <person name="Huanga S.-X."/>
        </authorList>
    </citation>
    <scope>NUCLEOTIDE SEQUENCE [LARGE SCALE GENOMIC DNA]</scope>
    <source>
        <strain evidence="2">cv. KIB-2019</strain>
    </source>
</reference>
<accession>A0A9Q1QXT2</accession>
<dbReference type="OrthoDB" id="1557132at2759"/>
<gene>
    <name evidence="1" type="ORF">K7X08_011993</name>
</gene>
<dbReference type="Proteomes" id="UP001152561">
    <property type="component" value="Unassembled WGS sequence"/>
</dbReference>
<protein>
    <submittedName>
        <fullName evidence="1">Uncharacterized protein</fullName>
    </submittedName>
</protein>
<sequence>MVVKRGFSITKRHVIDPSLPKETVNLVEQVIKCLKTAESETIIDPRIAREKIPESLMKYVAEKCLAEYGANRRTELGISIESSRRKPTQDDKILDNQLDSSMLSI</sequence>
<evidence type="ECO:0000313" key="2">
    <source>
        <dbReference type="Proteomes" id="UP001152561"/>
    </source>
</evidence>
<dbReference type="EMBL" id="JAJAGQ010000020">
    <property type="protein sequence ID" value="KAJ8532070.1"/>
    <property type="molecule type" value="Genomic_DNA"/>
</dbReference>
<organism evidence="1 2">
    <name type="scientific">Anisodus acutangulus</name>
    <dbReference type="NCBI Taxonomy" id="402998"/>
    <lineage>
        <taxon>Eukaryota</taxon>
        <taxon>Viridiplantae</taxon>
        <taxon>Streptophyta</taxon>
        <taxon>Embryophyta</taxon>
        <taxon>Tracheophyta</taxon>
        <taxon>Spermatophyta</taxon>
        <taxon>Magnoliopsida</taxon>
        <taxon>eudicotyledons</taxon>
        <taxon>Gunneridae</taxon>
        <taxon>Pentapetalae</taxon>
        <taxon>asterids</taxon>
        <taxon>lamiids</taxon>
        <taxon>Solanales</taxon>
        <taxon>Solanaceae</taxon>
        <taxon>Solanoideae</taxon>
        <taxon>Hyoscyameae</taxon>
        <taxon>Anisodus</taxon>
    </lineage>
</organism>
<evidence type="ECO:0000313" key="1">
    <source>
        <dbReference type="EMBL" id="KAJ8532070.1"/>
    </source>
</evidence>
<keyword evidence="2" id="KW-1185">Reference proteome</keyword>
<proteinExistence type="predicted"/>